<dbReference type="EMBL" id="GBRH01278524">
    <property type="protein sequence ID" value="JAD19371.1"/>
    <property type="molecule type" value="Transcribed_RNA"/>
</dbReference>
<organism evidence="2">
    <name type="scientific">Arundo donax</name>
    <name type="common">Giant reed</name>
    <name type="synonym">Donax arundinaceus</name>
    <dbReference type="NCBI Taxonomy" id="35708"/>
    <lineage>
        <taxon>Eukaryota</taxon>
        <taxon>Viridiplantae</taxon>
        <taxon>Streptophyta</taxon>
        <taxon>Embryophyta</taxon>
        <taxon>Tracheophyta</taxon>
        <taxon>Spermatophyta</taxon>
        <taxon>Magnoliopsida</taxon>
        <taxon>Liliopsida</taxon>
        <taxon>Poales</taxon>
        <taxon>Poaceae</taxon>
        <taxon>PACMAD clade</taxon>
        <taxon>Arundinoideae</taxon>
        <taxon>Arundineae</taxon>
        <taxon>Arundo</taxon>
    </lineage>
</organism>
<dbReference type="AlphaFoldDB" id="A0A0A8XZQ6"/>
<reference evidence="2" key="2">
    <citation type="journal article" date="2015" name="Data Brief">
        <title>Shoot transcriptome of the giant reed, Arundo donax.</title>
        <authorList>
            <person name="Barrero R.A."/>
            <person name="Guerrero F.D."/>
            <person name="Moolhuijzen P."/>
            <person name="Goolsby J.A."/>
            <person name="Tidwell J."/>
            <person name="Bellgard S.E."/>
            <person name="Bellgard M.I."/>
        </authorList>
    </citation>
    <scope>NUCLEOTIDE SEQUENCE</scope>
    <source>
        <tissue evidence="2">Shoot tissue taken approximately 20 cm above the soil surface</tissue>
    </source>
</reference>
<protein>
    <submittedName>
        <fullName evidence="2">Uncharacterized protein</fullName>
    </submittedName>
</protein>
<reference evidence="2" key="1">
    <citation type="submission" date="2014-09" db="EMBL/GenBank/DDBJ databases">
        <authorList>
            <person name="Magalhaes I.L.F."/>
            <person name="Oliveira U."/>
            <person name="Santos F.R."/>
            <person name="Vidigal T.H.D.A."/>
            <person name="Brescovit A.D."/>
            <person name="Santos A.J."/>
        </authorList>
    </citation>
    <scope>NUCLEOTIDE SEQUENCE</scope>
    <source>
        <tissue evidence="2">Shoot tissue taken approximately 20 cm above the soil surface</tissue>
    </source>
</reference>
<name>A0A0A8XZQ6_ARUDO</name>
<proteinExistence type="predicted"/>
<feature type="region of interest" description="Disordered" evidence="1">
    <location>
        <begin position="1"/>
        <end position="26"/>
    </location>
</feature>
<sequence>MKDQTNQGEGDPDGGGGEDEGTETFF</sequence>
<accession>A0A0A8XZQ6</accession>
<feature type="compositionally biased region" description="Acidic residues" evidence="1">
    <location>
        <begin position="10"/>
        <end position="26"/>
    </location>
</feature>
<evidence type="ECO:0000256" key="1">
    <source>
        <dbReference type="SAM" id="MobiDB-lite"/>
    </source>
</evidence>
<evidence type="ECO:0000313" key="2">
    <source>
        <dbReference type="EMBL" id="JAD19371.1"/>
    </source>
</evidence>